<organism evidence="1 2">
    <name type="scientific">Leptospira santarosai str. CBC1416</name>
    <dbReference type="NCBI Taxonomy" id="1193059"/>
    <lineage>
        <taxon>Bacteria</taxon>
        <taxon>Pseudomonadati</taxon>
        <taxon>Spirochaetota</taxon>
        <taxon>Spirochaetia</taxon>
        <taxon>Leptospirales</taxon>
        <taxon>Leptospiraceae</taxon>
        <taxon>Leptospira</taxon>
    </lineage>
</organism>
<protein>
    <submittedName>
        <fullName evidence="1">Uncharacterized protein</fullName>
    </submittedName>
</protein>
<gene>
    <name evidence="1" type="ORF">LEP1GSC161_3343</name>
</gene>
<evidence type="ECO:0000313" key="2">
    <source>
        <dbReference type="Proteomes" id="UP000012149"/>
    </source>
</evidence>
<name>M6W3K7_9LEPT</name>
<dbReference type="AlphaFoldDB" id="M6W3K7"/>
<dbReference type="Proteomes" id="UP000012149">
    <property type="component" value="Unassembled WGS sequence"/>
</dbReference>
<accession>M6W3K7</accession>
<evidence type="ECO:0000313" key="1">
    <source>
        <dbReference type="EMBL" id="EMO59814.1"/>
    </source>
</evidence>
<comment type="caution">
    <text evidence="1">The sequence shown here is derived from an EMBL/GenBank/DDBJ whole genome shotgun (WGS) entry which is preliminary data.</text>
</comment>
<proteinExistence type="predicted"/>
<dbReference type="EMBL" id="AKWE02000015">
    <property type="protein sequence ID" value="EMO59814.1"/>
    <property type="molecule type" value="Genomic_DNA"/>
</dbReference>
<reference evidence="1 2" key="1">
    <citation type="submission" date="2013-01" db="EMBL/GenBank/DDBJ databases">
        <authorList>
            <person name="Harkins D.M."/>
            <person name="Durkin A.S."/>
            <person name="Brinkac L.M."/>
            <person name="Haft D.H."/>
            <person name="Selengut J.D."/>
            <person name="Sanka R."/>
            <person name="DePew J."/>
            <person name="Purushe J."/>
            <person name="Matthias M.A."/>
            <person name="Vinetz J.M."/>
            <person name="Sutton G.G."/>
            <person name="Nierman W.C."/>
            <person name="Fouts D.E."/>
        </authorList>
    </citation>
    <scope>NUCLEOTIDE SEQUENCE [LARGE SCALE GENOMIC DNA]</scope>
    <source>
        <strain evidence="1 2">CBC1416</strain>
    </source>
</reference>
<sequence>MILKEPSLRSGYLASTVARCRDEIQNYFFPIQLFGTKQKPRSRSLILKEPSLRSGYLASTVARCRDEIQNYFFPIQLFGTKQKQDPDL</sequence>